<dbReference type="InterPro" id="IPR043128">
    <property type="entry name" value="Rev_trsase/Diguanyl_cyclase"/>
</dbReference>
<sequence length="583" mass="64971">MSSAPLPDPPHSDRRKAEAALREADEIWKLALEATGDGVWDWWVQEGRETFSPGYLAIYGYTQAEIEESPESFDTRTHPDDIAQMELDRQAHFEGLTPSYVNEHRVRCKDGSWKWILTRGMVIARDEEGRPLRMVGTHTDITHRKESEALIWQQAHLDSLTGLPNRRMLRERLERQLELCGGAGQQLAVLFVDLDHFKEVNDTLGHGKGDALLLQAAQRIRAVLRPQDTVARMGGDEFTVLMPDVGGRAEVNAVVEALIAGMAAVYLLDGERAFVSASVGIALFPEHGREIEALFKHADQALYVAKDSGRNRYHYFTPELQAQARMRVRLTNDLRGAVERGEFRLVYQPIVELASGRILKAEALLRWQHPQLGLITPGEFIALAENSGQIVEIGEWVFRESAAQVQAWRRTLAPQFQLSINKSPLQFRAETGVHSLWVAQLEALGLPGSALAVEITEGLLLERHSPAGEQLAHLRRAGISIALDDFGTGYSSLSYLQRYELDELKIDRSFVSNLQPGSKDLALCKAIITMAHELGMRVVAEGVETAAQRDLLLEAGCDLGQGYWFARPMAAPALERLLENSIG</sequence>
<dbReference type="KEGG" id="pais:PFX98_04520"/>
<proteinExistence type="predicted"/>
<dbReference type="InterPro" id="IPR000014">
    <property type="entry name" value="PAS"/>
</dbReference>
<dbReference type="SMART" id="SM00267">
    <property type="entry name" value="GGDEF"/>
    <property type="match status" value="1"/>
</dbReference>
<dbReference type="CDD" id="cd01948">
    <property type="entry name" value="EAL"/>
    <property type="match status" value="1"/>
</dbReference>
<feature type="domain" description="PAC" evidence="1">
    <location>
        <begin position="100"/>
        <end position="153"/>
    </location>
</feature>
<dbReference type="Gene3D" id="3.30.70.270">
    <property type="match status" value="1"/>
</dbReference>
<gene>
    <name evidence="4" type="ORF">PFX98_04520</name>
</gene>
<dbReference type="AlphaFoldDB" id="A0AA95SNS1"/>
<name>A0AA95SNS1_9BURK</name>
<dbReference type="PANTHER" id="PTHR44757:SF2">
    <property type="entry name" value="BIOFILM ARCHITECTURE MAINTENANCE PROTEIN MBAA"/>
    <property type="match status" value="1"/>
</dbReference>
<evidence type="ECO:0000259" key="2">
    <source>
        <dbReference type="PROSITE" id="PS50883"/>
    </source>
</evidence>
<dbReference type="GO" id="GO:0003824">
    <property type="term" value="F:catalytic activity"/>
    <property type="evidence" value="ECO:0007669"/>
    <property type="project" value="UniProtKB-ARBA"/>
</dbReference>
<dbReference type="Gene3D" id="3.30.450.20">
    <property type="entry name" value="PAS domain"/>
    <property type="match status" value="1"/>
</dbReference>
<protein>
    <submittedName>
        <fullName evidence="4">EAL domain-containing protein</fullName>
    </submittedName>
</protein>
<dbReference type="InterPro" id="IPR013655">
    <property type="entry name" value="PAS_fold_3"/>
</dbReference>
<dbReference type="RefSeq" id="WP_285233978.1">
    <property type="nucleotide sequence ID" value="NZ_CP116346.1"/>
</dbReference>
<dbReference type="SMART" id="SM00052">
    <property type="entry name" value="EAL"/>
    <property type="match status" value="1"/>
</dbReference>
<reference evidence="4" key="1">
    <citation type="submission" date="2023-01" db="EMBL/GenBank/DDBJ databases">
        <title>Whole genome sequence of Paucibacter sp. S2-9 isolated from pond sediment.</title>
        <authorList>
            <person name="Jung J.Y."/>
        </authorList>
    </citation>
    <scope>NUCLEOTIDE SEQUENCE</scope>
    <source>
        <strain evidence="4">S2-9</strain>
    </source>
</reference>
<evidence type="ECO:0000313" key="5">
    <source>
        <dbReference type="Proteomes" id="UP001177769"/>
    </source>
</evidence>
<dbReference type="PROSITE" id="PS50883">
    <property type="entry name" value="EAL"/>
    <property type="match status" value="1"/>
</dbReference>
<dbReference type="Gene3D" id="3.20.20.450">
    <property type="entry name" value="EAL domain"/>
    <property type="match status" value="1"/>
</dbReference>
<feature type="domain" description="EAL" evidence="2">
    <location>
        <begin position="327"/>
        <end position="582"/>
    </location>
</feature>
<dbReference type="CDD" id="cd00130">
    <property type="entry name" value="PAS"/>
    <property type="match status" value="1"/>
</dbReference>
<feature type="domain" description="GGDEF" evidence="3">
    <location>
        <begin position="185"/>
        <end position="318"/>
    </location>
</feature>
<dbReference type="InterPro" id="IPR001633">
    <property type="entry name" value="EAL_dom"/>
</dbReference>
<organism evidence="4 5">
    <name type="scientific">Paucibacter sediminis</name>
    <dbReference type="NCBI Taxonomy" id="3019553"/>
    <lineage>
        <taxon>Bacteria</taxon>
        <taxon>Pseudomonadati</taxon>
        <taxon>Pseudomonadota</taxon>
        <taxon>Betaproteobacteria</taxon>
        <taxon>Burkholderiales</taxon>
        <taxon>Sphaerotilaceae</taxon>
        <taxon>Roseateles</taxon>
    </lineage>
</organism>
<dbReference type="SUPFAM" id="SSF141868">
    <property type="entry name" value="EAL domain-like"/>
    <property type="match status" value="1"/>
</dbReference>
<dbReference type="NCBIfam" id="TIGR00229">
    <property type="entry name" value="sensory_box"/>
    <property type="match status" value="1"/>
</dbReference>
<dbReference type="InterPro" id="IPR029787">
    <property type="entry name" value="Nucleotide_cyclase"/>
</dbReference>
<evidence type="ECO:0000259" key="3">
    <source>
        <dbReference type="PROSITE" id="PS50887"/>
    </source>
</evidence>
<dbReference type="SMART" id="SM00086">
    <property type="entry name" value="PAC"/>
    <property type="match status" value="1"/>
</dbReference>
<dbReference type="SUPFAM" id="SSF55785">
    <property type="entry name" value="PYP-like sensor domain (PAS domain)"/>
    <property type="match status" value="1"/>
</dbReference>
<dbReference type="InterPro" id="IPR035965">
    <property type="entry name" value="PAS-like_dom_sf"/>
</dbReference>
<dbReference type="PROSITE" id="PS50887">
    <property type="entry name" value="GGDEF"/>
    <property type="match status" value="1"/>
</dbReference>
<dbReference type="InterPro" id="IPR000700">
    <property type="entry name" value="PAS-assoc_C"/>
</dbReference>
<dbReference type="InterPro" id="IPR035919">
    <property type="entry name" value="EAL_sf"/>
</dbReference>
<dbReference type="InterPro" id="IPR000160">
    <property type="entry name" value="GGDEF_dom"/>
</dbReference>
<dbReference type="NCBIfam" id="TIGR00254">
    <property type="entry name" value="GGDEF"/>
    <property type="match status" value="1"/>
</dbReference>
<accession>A0AA95SNS1</accession>
<keyword evidence="5" id="KW-1185">Reference proteome</keyword>
<dbReference type="Proteomes" id="UP001177769">
    <property type="component" value="Chromosome"/>
</dbReference>
<dbReference type="InterPro" id="IPR001610">
    <property type="entry name" value="PAC"/>
</dbReference>
<dbReference type="Pfam" id="PF08447">
    <property type="entry name" value="PAS_3"/>
    <property type="match status" value="1"/>
</dbReference>
<dbReference type="FunFam" id="3.30.70.270:FF:000001">
    <property type="entry name" value="Diguanylate cyclase domain protein"/>
    <property type="match status" value="1"/>
</dbReference>
<dbReference type="EMBL" id="CP116346">
    <property type="protein sequence ID" value="WIT12877.1"/>
    <property type="molecule type" value="Genomic_DNA"/>
</dbReference>
<dbReference type="PANTHER" id="PTHR44757">
    <property type="entry name" value="DIGUANYLATE CYCLASE DGCP"/>
    <property type="match status" value="1"/>
</dbReference>
<dbReference type="Pfam" id="PF00563">
    <property type="entry name" value="EAL"/>
    <property type="match status" value="1"/>
</dbReference>
<dbReference type="Pfam" id="PF00990">
    <property type="entry name" value="GGDEF"/>
    <property type="match status" value="1"/>
</dbReference>
<evidence type="ECO:0000259" key="1">
    <source>
        <dbReference type="PROSITE" id="PS50113"/>
    </source>
</evidence>
<dbReference type="InterPro" id="IPR052155">
    <property type="entry name" value="Biofilm_reg_signaling"/>
</dbReference>
<dbReference type="PROSITE" id="PS50113">
    <property type="entry name" value="PAC"/>
    <property type="match status" value="1"/>
</dbReference>
<dbReference type="CDD" id="cd01949">
    <property type="entry name" value="GGDEF"/>
    <property type="match status" value="1"/>
</dbReference>
<evidence type="ECO:0000313" key="4">
    <source>
        <dbReference type="EMBL" id="WIT12877.1"/>
    </source>
</evidence>
<dbReference type="SUPFAM" id="SSF55073">
    <property type="entry name" value="Nucleotide cyclase"/>
    <property type="match status" value="1"/>
</dbReference>